<dbReference type="AlphaFoldDB" id="A0A068WCY6"/>
<comment type="similarity">
    <text evidence="1">Belongs to the aldo/keto reductase family.</text>
</comment>
<organism evidence="6">
    <name type="scientific">Echinococcus granulosus</name>
    <name type="common">Hydatid tapeworm</name>
    <dbReference type="NCBI Taxonomy" id="6210"/>
    <lineage>
        <taxon>Eukaryota</taxon>
        <taxon>Metazoa</taxon>
        <taxon>Spiralia</taxon>
        <taxon>Lophotrochozoa</taxon>
        <taxon>Platyhelminthes</taxon>
        <taxon>Cestoda</taxon>
        <taxon>Eucestoda</taxon>
        <taxon>Cyclophyllidea</taxon>
        <taxon>Taeniidae</taxon>
        <taxon>Echinococcus</taxon>
        <taxon>Echinococcus granulosus group</taxon>
    </lineage>
</organism>
<evidence type="ECO:0000313" key="8">
    <source>
        <dbReference type="WBParaSite" id="EgrG_000787800"/>
    </source>
</evidence>
<feature type="domain" description="NADP-dependent oxidoreductase" evidence="5">
    <location>
        <begin position="15"/>
        <end position="290"/>
    </location>
</feature>
<dbReference type="PROSITE" id="PS00798">
    <property type="entry name" value="ALDOKETO_REDUCTASE_1"/>
    <property type="match status" value="1"/>
</dbReference>
<dbReference type="OrthoDB" id="416253at2759"/>
<evidence type="ECO:0000313" key="7">
    <source>
        <dbReference type="Proteomes" id="UP000492820"/>
    </source>
</evidence>
<dbReference type="EMBL" id="LK028576">
    <property type="protein sequence ID" value="CDS15478.1"/>
    <property type="molecule type" value="Genomic_DNA"/>
</dbReference>
<dbReference type="PIRSF" id="PIRSF000097">
    <property type="entry name" value="AKR"/>
    <property type="match status" value="1"/>
</dbReference>
<feature type="site" description="Lowers pKa of active site Tyr" evidence="4">
    <location>
        <position position="77"/>
    </location>
</feature>
<dbReference type="FunFam" id="3.20.20.100:FF:000006">
    <property type="entry name" value="Aldo-keto reductase family 1 member A1"/>
    <property type="match status" value="1"/>
</dbReference>
<dbReference type="Pfam" id="PF00248">
    <property type="entry name" value="Aldo_ket_red"/>
    <property type="match status" value="1"/>
</dbReference>
<reference evidence="6" key="2">
    <citation type="submission" date="2014-06" db="EMBL/GenBank/DDBJ databases">
        <authorList>
            <person name="Aslett M."/>
        </authorList>
    </citation>
    <scope>NUCLEOTIDE SEQUENCE</scope>
</reference>
<dbReference type="GO" id="GO:0016491">
    <property type="term" value="F:oxidoreductase activity"/>
    <property type="evidence" value="ECO:0007669"/>
    <property type="project" value="UniProtKB-KW"/>
</dbReference>
<reference evidence="6 7" key="1">
    <citation type="journal article" date="2013" name="Nature">
        <title>The genomes of four tapeworm species reveal adaptations to parasitism.</title>
        <authorList>
            <person name="Tsai I.J."/>
            <person name="Zarowiecki M."/>
            <person name="Holroyd N."/>
            <person name="Garciarrubio A."/>
            <person name="Sanchez-Flores A."/>
            <person name="Brooks K.L."/>
            <person name="Tracey A."/>
            <person name="Bobes R.J."/>
            <person name="Fragoso G."/>
            <person name="Sciutto E."/>
            <person name="Aslett M."/>
            <person name="Beasley H."/>
            <person name="Bennett H.M."/>
            <person name="Cai J."/>
            <person name="Camicia F."/>
            <person name="Clark R."/>
            <person name="Cucher M."/>
            <person name="De Silva N."/>
            <person name="Day T.A."/>
            <person name="Deplazes P."/>
            <person name="Estrada K."/>
            <person name="Fernandez C."/>
            <person name="Holland P.W."/>
            <person name="Hou J."/>
            <person name="Hu S."/>
            <person name="Huckvale T."/>
            <person name="Hung S.S."/>
            <person name="Kamenetzky L."/>
            <person name="Keane J.A."/>
            <person name="Kiss F."/>
            <person name="Koziol U."/>
            <person name="Lambert O."/>
            <person name="Liu K."/>
            <person name="Luo X."/>
            <person name="Luo Y."/>
            <person name="Macchiaroli N."/>
            <person name="Nichol S."/>
            <person name="Paps J."/>
            <person name="Parkinson J."/>
            <person name="Pouchkina-Stantcheva N."/>
            <person name="Riddiford N."/>
            <person name="Rosenzvit M."/>
            <person name="Salinas G."/>
            <person name="Wasmuth J.D."/>
            <person name="Zamanian M."/>
            <person name="Zheng Y."/>
            <person name="Cai X."/>
            <person name="Soberon X."/>
            <person name="Olson P.D."/>
            <person name="Laclette J.P."/>
            <person name="Brehm K."/>
            <person name="Berriman M."/>
            <person name="Garciarrubio A."/>
            <person name="Bobes R.J."/>
            <person name="Fragoso G."/>
            <person name="Sanchez-Flores A."/>
            <person name="Estrada K."/>
            <person name="Cevallos M.A."/>
            <person name="Morett E."/>
            <person name="Gonzalez V."/>
            <person name="Portillo T."/>
            <person name="Ochoa-Leyva A."/>
            <person name="Jose M.V."/>
            <person name="Sciutto E."/>
            <person name="Landa A."/>
            <person name="Jimenez L."/>
            <person name="Valdes V."/>
            <person name="Carrero J.C."/>
            <person name="Larralde C."/>
            <person name="Morales-Montor J."/>
            <person name="Limon-Lason J."/>
            <person name="Soberon X."/>
            <person name="Laclette J.P."/>
        </authorList>
    </citation>
    <scope>NUCLEOTIDE SEQUENCE [LARGE SCALE GENOMIC DNA]</scope>
</reference>
<dbReference type="WBParaSite" id="EgrG_000787800">
    <property type="protein sequence ID" value="EgrG_000787800"/>
    <property type="gene ID" value="EgrG_000787800"/>
</dbReference>
<gene>
    <name evidence="6" type="ORF">EgrG_000787800</name>
</gene>
<dbReference type="InterPro" id="IPR018170">
    <property type="entry name" value="Aldo/ket_reductase_CS"/>
</dbReference>
<reference evidence="8" key="3">
    <citation type="submission" date="2020-10" db="UniProtKB">
        <authorList>
            <consortium name="WormBaseParasite"/>
        </authorList>
    </citation>
    <scope>IDENTIFICATION</scope>
</reference>
<keyword evidence="3" id="KW-0560">Oxidoreductase</keyword>
<accession>A0A068WCY6</accession>
<evidence type="ECO:0000256" key="1">
    <source>
        <dbReference type="ARBA" id="ARBA00007905"/>
    </source>
</evidence>
<dbReference type="Proteomes" id="UP000492820">
    <property type="component" value="Unassembled WGS sequence"/>
</dbReference>
<dbReference type="InterPro" id="IPR023210">
    <property type="entry name" value="NADP_OxRdtase_dom"/>
</dbReference>
<evidence type="ECO:0000256" key="4">
    <source>
        <dbReference type="PIRSR" id="PIRSR000097-3"/>
    </source>
</evidence>
<proteinExistence type="inferred from homology"/>
<dbReference type="InterPro" id="IPR020471">
    <property type="entry name" value="AKR"/>
</dbReference>
<name>A0A068WCY6_ECHGR</name>
<dbReference type="PROSITE" id="PS00063">
    <property type="entry name" value="ALDOKETO_REDUCTASE_3"/>
    <property type="match status" value="1"/>
</dbReference>
<evidence type="ECO:0000256" key="2">
    <source>
        <dbReference type="ARBA" id="ARBA00022857"/>
    </source>
</evidence>
<keyword evidence="2" id="KW-0521">NADP</keyword>
<dbReference type="Gene3D" id="3.20.20.100">
    <property type="entry name" value="NADP-dependent oxidoreductase domain"/>
    <property type="match status" value="1"/>
</dbReference>
<dbReference type="SUPFAM" id="SSF51430">
    <property type="entry name" value="NAD(P)-linked oxidoreductase"/>
    <property type="match status" value="1"/>
</dbReference>
<evidence type="ECO:0000256" key="3">
    <source>
        <dbReference type="ARBA" id="ARBA00023002"/>
    </source>
</evidence>
<dbReference type="PANTHER" id="PTHR11732">
    <property type="entry name" value="ALDO/KETO REDUCTASE"/>
    <property type="match status" value="1"/>
</dbReference>
<dbReference type="InterPro" id="IPR036812">
    <property type="entry name" value="NAD(P)_OxRdtase_dom_sf"/>
</dbReference>
<evidence type="ECO:0000259" key="5">
    <source>
        <dbReference type="Pfam" id="PF00248"/>
    </source>
</evidence>
<sequence>MREKYLHNGASIPSIGLGTWQIPISGVVRAVDSAIDCGYRHIDCAFECENEVHIGAALKRHFEEKGLRRQQIFITSKLWSTFHQKDRVIENCIRSLHALNLEYLDLYLINWPVSLKPGIEVFPLLPSGEPDYDSPRLEDTWTAMEQLVRSGLVRSIGLANFNKKQILRILECCDIPPAVLQVESHPYFLNEEIIKFARGSGMQVTAYAAIGSSYLEAKDKGVMHILDDPVVSAIAKVHGKTAAQVLIRFALQRNLIVIPKSFNPERIKENIEVFDFELSFDEMERLYALNRDERIIDPMGLVVADSKERYYTDSTRGSDRVRTATEM</sequence>
<protein>
    <submittedName>
        <fullName evidence="6 8">Aldo keto reductase family 1 member B4</fullName>
    </submittedName>
</protein>
<evidence type="ECO:0000313" key="6">
    <source>
        <dbReference type="EMBL" id="CDS15478.1"/>
    </source>
</evidence>
<dbReference type="PRINTS" id="PR00069">
    <property type="entry name" value="ALDKETRDTASE"/>
</dbReference>